<name>A0A8S5N3R2_9CAUD</name>
<reference evidence="1" key="1">
    <citation type="journal article" date="2021" name="Proc. Natl. Acad. Sci. U.S.A.">
        <title>A Catalog of Tens of Thousands of Viruses from Human Metagenomes Reveals Hidden Associations with Chronic Diseases.</title>
        <authorList>
            <person name="Tisza M.J."/>
            <person name="Buck C.B."/>
        </authorList>
    </citation>
    <scope>NUCLEOTIDE SEQUENCE</scope>
    <source>
        <strain evidence="1">Ctv0N24</strain>
    </source>
</reference>
<dbReference type="EMBL" id="BK015052">
    <property type="protein sequence ID" value="DAD89112.1"/>
    <property type="molecule type" value="Genomic_DNA"/>
</dbReference>
<evidence type="ECO:0000313" key="1">
    <source>
        <dbReference type="EMBL" id="DAD89112.1"/>
    </source>
</evidence>
<organism evidence="1">
    <name type="scientific">Siphoviridae sp. ctv0N24</name>
    <dbReference type="NCBI Taxonomy" id="2826509"/>
    <lineage>
        <taxon>Viruses</taxon>
        <taxon>Duplodnaviria</taxon>
        <taxon>Heunggongvirae</taxon>
        <taxon>Uroviricota</taxon>
        <taxon>Caudoviricetes</taxon>
    </lineage>
</organism>
<sequence length="48" mass="5678">MMAKLWVTEILSKETIEEAKEEYNRVPRLLKEKVKKLLIDAGMEEITE</sequence>
<accession>A0A8S5N3R2</accession>
<proteinExistence type="predicted"/>
<protein>
    <submittedName>
        <fullName evidence="1">Uncharacterized protein</fullName>
    </submittedName>
</protein>